<protein>
    <submittedName>
        <fullName evidence="2">GNAT family N-acetyltransferase</fullName>
    </submittedName>
</protein>
<dbReference type="RefSeq" id="WP_168553181.1">
    <property type="nucleotide sequence ID" value="NZ_JAAWWL010000002.1"/>
</dbReference>
<dbReference type="Gene3D" id="3.40.630.30">
    <property type="match status" value="1"/>
</dbReference>
<dbReference type="Pfam" id="PF13302">
    <property type="entry name" value="Acetyltransf_3"/>
    <property type="match status" value="1"/>
</dbReference>
<dbReference type="SUPFAM" id="SSF55729">
    <property type="entry name" value="Acyl-CoA N-acyltransferases (Nat)"/>
    <property type="match status" value="1"/>
</dbReference>
<dbReference type="Proteomes" id="UP000718451">
    <property type="component" value="Unassembled WGS sequence"/>
</dbReference>
<accession>A0ABX1GSW0</accession>
<keyword evidence="3" id="KW-1185">Reference proteome</keyword>
<feature type="domain" description="N-acetyltransferase" evidence="1">
    <location>
        <begin position="15"/>
        <end position="154"/>
    </location>
</feature>
<reference evidence="2 3" key="1">
    <citation type="submission" date="2020-04" db="EMBL/GenBank/DDBJ databases">
        <authorList>
            <person name="Yoon J."/>
        </authorList>
    </citation>
    <scope>NUCLEOTIDE SEQUENCE [LARGE SCALE GENOMIC DNA]</scope>
    <source>
        <strain evidence="2 3">DJ-13</strain>
    </source>
</reference>
<gene>
    <name evidence="2" type="ORF">HCU67_13805</name>
</gene>
<evidence type="ECO:0000313" key="3">
    <source>
        <dbReference type="Proteomes" id="UP000718451"/>
    </source>
</evidence>
<dbReference type="EMBL" id="JAAWWL010000002">
    <property type="protein sequence ID" value="NKI33028.1"/>
    <property type="molecule type" value="Genomic_DNA"/>
</dbReference>
<dbReference type="InterPro" id="IPR016181">
    <property type="entry name" value="Acyl_CoA_acyltransferase"/>
</dbReference>
<organism evidence="2 3">
    <name type="scientific">Croceivirga thetidis</name>
    <dbReference type="NCBI Taxonomy" id="2721623"/>
    <lineage>
        <taxon>Bacteria</taxon>
        <taxon>Pseudomonadati</taxon>
        <taxon>Bacteroidota</taxon>
        <taxon>Flavobacteriia</taxon>
        <taxon>Flavobacteriales</taxon>
        <taxon>Flavobacteriaceae</taxon>
        <taxon>Croceivirga</taxon>
    </lineage>
</organism>
<dbReference type="PANTHER" id="PTHR43610">
    <property type="entry name" value="BLL6696 PROTEIN"/>
    <property type="match status" value="1"/>
</dbReference>
<sequence>MRLDFKENIVLENRRVRIEPLELRHIDFLIPIALKHPDLLKYSPPKFGTEEFLKAYVENNIALRTQNLKYPFAIYDKEQKSYAGSSSFMNISQRDLRLEIGSTWLGEDFQRTGLNRNCKFLMMQYVFEELKFERLEFKTDKRNLQSQNAIEQIGGVYEGTLRSHTLMSDGFRRDTVYYSILKDDWPEIKHGVFSSMI</sequence>
<dbReference type="InterPro" id="IPR000182">
    <property type="entry name" value="GNAT_dom"/>
</dbReference>
<proteinExistence type="predicted"/>
<name>A0ABX1GSW0_9FLAO</name>
<dbReference type="PANTHER" id="PTHR43610:SF1">
    <property type="entry name" value="N-ACETYLTRANSFERASE DOMAIN-CONTAINING PROTEIN"/>
    <property type="match status" value="1"/>
</dbReference>
<comment type="caution">
    <text evidence="2">The sequence shown here is derived from an EMBL/GenBank/DDBJ whole genome shotgun (WGS) entry which is preliminary data.</text>
</comment>
<evidence type="ECO:0000313" key="2">
    <source>
        <dbReference type="EMBL" id="NKI33028.1"/>
    </source>
</evidence>
<evidence type="ECO:0000259" key="1">
    <source>
        <dbReference type="Pfam" id="PF13302"/>
    </source>
</evidence>